<feature type="region of interest" description="Disordered" evidence="6">
    <location>
        <begin position="281"/>
        <end position="301"/>
    </location>
</feature>
<protein>
    <submittedName>
        <fullName evidence="8">Uncharacterized protein</fullName>
    </submittedName>
</protein>
<evidence type="ECO:0000256" key="5">
    <source>
        <dbReference type="ARBA" id="ARBA00023136"/>
    </source>
</evidence>
<comment type="caution">
    <text evidence="8">The sequence shown here is derived from an EMBL/GenBank/DDBJ whole genome shotgun (WGS) entry which is preliminary data.</text>
</comment>
<name>A0A9W6KC92_9PSED</name>
<evidence type="ECO:0000256" key="6">
    <source>
        <dbReference type="SAM" id="MobiDB-lite"/>
    </source>
</evidence>
<comment type="subcellular location">
    <subcellularLocation>
        <location evidence="1">Cell membrane</location>
        <topology evidence="1">Multi-pass membrane protein</topology>
    </subcellularLocation>
</comment>
<keyword evidence="2" id="KW-1003">Cell membrane</keyword>
<dbReference type="NCBIfam" id="TIGR00765">
    <property type="entry name" value="yihY_not_rbn"/>
    <property type="match status" value="1"/>
</dbReference>
<dbReference type="Pfam" id="PF03631">
    <property type="entry name" value="Virul_fac_BrkB"/>
    <property type="match status" value="1"/>
</dbReference>
<evidence type="ECO:0000256" key="2">
    <source>
        <dbReference type="ARBA" id="ARBA00022475"/>
    </source>
</evidence>
<dbReference type="EMBL" id="BSFN01000039">
    <property type="protein sequence ID" value="GLK92196.1"/>
    <property type="molecule type" value="Genomic_DNA"/>
</dbReference>
<organism evidence="8 9">
    <name type="scientific">Pseudomonas turukhanskensis</name>
    <dbReference type="NCBI Taxonomy" id="1806536"/>
    <lineage>
        <taxon>Bacteria</taxon>
        <taxon>Pseudomonadati</taxon>
        <taxon>Pseudomonadota</taxon>
        <taxon>Gammaproteobacteria</taxon>
        <taxon>Pseudomonadales</taxon>
        <taxon>Pseudomonadaceae</taxon>
        <taxon>Pseudomonas</taxon>
    </lineage>
</organism>
<reference evidence="8" key="2">
    <citation type="submission" date="2023-01" db="EMBL/GenBank/DDBJ databases">
        <authorList>
            <person name="Sun Q."/>
            <person name="Evtushenko L."/>
        </authorList>
    </citation>
    <scope>NUCLEOTIDE SEQUENCE</scope>
    <source>
        <strain evidence="8">VKM B-2935</strain>
    </source>
</reference>
<evidence type="ECO:0000256" key="1">
    <source>
        <dbReference type="ARBA" id="ARBA00004651"/>
    </source>
</evidence>
<feature type="transmembrane region" description="Helical" evidence="7">
    <location>
        <begin position="246"/>
        <end position="267"/>
    </location>
</feature>
<feature type="transmembrane region" description="Helical" evidence="7">
    <location>
        <begin position="138"/>
        <end position="161"/>
    </location>
</feature>
<evidence type="ECO:0000313" key="8">
    <source>
        <dbReference type="EMBL" id="GLK92196.1"/>
    </source>
</evidence>
<evidence type="ECO:0000256" key="4">
    <source>
        <dbReference type="ARBA" id="ARBA00022989"/>
    </source>
</evidence>
<gene>
    <name evidence="8" type="ORF">GCM10017655_52610</name>
</gene>
<dbReference type="PANTHER" id="PTHR30213">
    <property type="entry name" value="INNER MEMBRANE PROTEIN YHJD"/>
    <property type="match status" value="1"/>
</dbReference>
<proteinExistence type="predicted"/>
<evidence type="ECO:0000256" key="7">
    <source>
        <dbReference type="SAM" id="Phobius"/>
    </source>
</evidence>
<reference evidence="8" key="1">
    <citation type="journal article" date="2014" name="Int. J. Syst. Evol. Microbiol.">
        <title>Complete genome sequence of Corynebacterium casei LMG S-19264T (=DSM 44701T), isolated from a smear-ripened cheese.</title>
        <authorList>
            <consortium name="US DOE Joint Genome Institute (JGI-PGF)"/>
            <person name="Walter F."/>
            <person name="Albersmeier A."/>
            <person name="Kalinowski J."/>
            <person name="Ruckert C."/>
        </authorList>
    </citation>
    <scope>NUCLEOTIDE SEQUENCE</scope>
    <source>
        <strain evidence="8">VKM B-2935</strain>
    </source>
</reference>
<dbReference type="RefSeq" id="WP_271198491.1">
    <property type="nucleotide sequence ID" value="NZ_BSFN01000039.1"/>
</dbReference>
<dbReference type="PANTHER" id="PTHR30213:SF0">
    <property type="entry name" value="UPF0761 MEMBRANE PROTEIN YIHY"/>
    <property type="match status" value="1"/>
</dbReference>
<accession>A0A9W6KC92</accession>
<evidence type="ECO:0000313" key="9">
    <source>
        <dbReference type="Proteomes" id="UP001143328"/>
    </source>
</evidence>
<keyword evidence="5 7" id="KW-0472">Membrane</keyword>
<feature type="transmembrane region" description="Helical" evidence="7">
    <location>
        <begin position="34"/>
        <end position="56"/>
    </location>
</feature>
<dbReference type="PIRSF" id="PIRSF035875">
    <property type="entry name" value="RNase_BN"/>
    <property type="match status" value="1"/>
</dbReference>
<keyword evidence="9" id="KW-1185">Reference proteome</keyword>
<dbReference type="Proteomes" id="UP001143328">
    <property type="component" value="Unassembled WGS sequence"/>
</dbReference>
<feature type="compositionally biased region" description="Basic and acidic residues" evidence="6">
    <location>
        <begin position="281"/>
        <end position="290"/>
    </location>
</feature>
<feature type="transmembrane region" description="Helical" evidence="7">
    <location>
        <begin position="214"/>
        <end position="234"/>
    </location>
</feature>
<keyword evidence="4 7" id="KW-1133">Transmembrane helix</keyword>
<dbReference type="GO" id="GO:0005886">
    <property type="term" value="C:plasma membrane"/>
    <property type="evidence" value="ECO:0007669"/>
    <property type="project" value="UniProtKB-SubCell"/>
</dbReference>
<keyword evidence="3 7" id="KW-0812">Transmembrane</keyword>
<dbReference type="AlphaFoldDB" id="A0A9W6KC92"/>
<dbReference type="InterPro" id="IPR017039">
    <property type="entry name" value="Virul_fac_BrkB"/>
</dbReference>
<feature type="transmembrane region" description="Helical" evidence="7">
    <location>
        <begin position="181"/>
        <end position="202"/>
    </location>
</feature>
<evidence type="ECO:0000256" key="3">
    <source>
        <dbReference type="ARBA" id="ARBA00022692"/>
    </source>
</evidence>
<sequence>MFLPDLRGVSFKEIIKCTVVDFVDDELPTYASALAFQLFFSLFPFLLFLIAIISVLDIEPFFDWLRQQAELVLPQAAMELVNPAITNLQTQKAGLFSFGILVALWTASAAVRSTMQAMNQVYGVEEGRPAWKRIPLSVIYIVGVAVLLLMAAGLMVVGPQAMNWLAHQLGIEQIVVVLWNWLRWPVAVLMLVAVVAAVYYLAPDVKQEFRFITPGSVVAVVGWIAASLGFGYYAQNFANYNATYGSIGAIIIFLFYLYLSSAVLLFGAELNAVIEHHARDGKSPGEKVAEEGVPAKQPERA</sequence>